<reference evidence="2 3" key="1">
    <citation type="submission" date="2024-02" db="EMBL/GenBank/DDBJ databases">
        <authorList>
            <person name="Chen Y."/>
            <person name="Shah S."/>
            <person name="Dougan E. K."/>
            <person name="Thang M."/>
            <person name="Chan C."/>
        </authorList>
    </citation>
    <scope>NUCLEOTIDE SEQUENCE [LARGE SCALE GENOMIC DNA]</scope>
</reference>
<organism evidence="2 3">
    <name type="scientific">Durusdinium trenchii</name>
    <dbReference type="NCBI Taxonomy" id="1381693"/>
    <lineage>
        <taxon>Eukaryota</taxon>
        <taxon>Sar</taxon>
        <taxon>Alveolata</taxon>
        <taxon>Dinophyceae</taxon>
        <taxon>Suessiales</taxon>
        <taxon>Symbiodiniaceae</taxon>
        <taxon>Durusdinium</taxon>
    </lineage>
</organism>
<comment type="caution">
    <text evidence="2">The sequence shown here is derived from an EMBL/GenBank/DDBJ whole genome shotgun (WGS) entry which is preliminary data.</text>
</comment>
<accession>A0ABP0P5E4</accession>
<dbReference type="Proteomes" id="UP001642484">
    <property type="component" value="Unassembled WGS sequence"/>
</dbReference>
<dbReference type="EMBL" id="CAXAMN010011113">
    <property type="protein sequence ID" value="CAK9034119.1"/>
    <property type="molecule type" value="Genomic_DNA"/>
</dbReference>
<evidence type="ECO:0000313" key="2">
    <source>
        <dbReference type="EMBL" id="CAK9070127.1"/>
    </source>
</evidence>
<sequence length="108" mass="12904">MRKTAMETMLIMEATQTPQTMEIMAMMSSTMSMRIMKNMNMMIMNMKSMNMSMKRREMRWRKRLRQPNLRMKMELQVGLLSGAVSRRGRSHMQNRLQIQLAPPMQRQS</sequence>
<protein>
    <submittedName>
        <fullName evidence="2">Uncharacterized protein</fullName>
    </submittedName>
</protein>
<keyword evidence="3" id="KW-1185">Reference proteome</keyword>
<evidence type="ECO:0000313" key="1">
    <source>
        <dbReference type="EMBL" id="CAK9034119.1"/>
    </source>
</evidence>
<proteinExistence type="predicted"/>
<dbReference type="EMBL" id="CAXAMN010022473">
    <property type="protein sequence ID" value="CAK9070127.1"/>
    <property type="molecule type" value="Genomic_DNA"/>
</dbReference>
<gene>
    <name evidence="1" type="ORF">CCMP2556_LOCUS19337</name>
    <name evidence="2" type="ORF">CCMP2556_LOCUS34482</name>
</gene>
<evidence type="ECO:0000313" key="3">
    <source>
        <dbReference type="Proteomes" id="UP001642484"/>
    </source>
</evidence>
<name>A0ABP0P5E4_9DINO</name>